<dbReference type="PROSITE" id="PS50206">
    <property type="entry name" value="RHODANESE_3"/>
    <property type="match status" value="1"/>
</dbReference>
<dbReference type="Pfam" id="PF00581">
    <property type="entry name" value="Rhodanese"/>
    <property type="match status" value="1"/>
</dbReference>
<dbReference type="RefSeq" id="WP_320510888.1">
    <property type="nucleotide sequence ID" value="NZ_JAXCLW010000014.1"/>
</dbReference>
<dbReference type="SUPFAM" id="SSF52821">
    <property type="entry name" value="Rhodanese/Cell cycle control phosphatase"/>
    <property type="match status" value="1"/>
</dbReference>
<dbReference type="CDD" id="cd00158">
    <property type="entry name" value="RHOD"/>
    <property type="match status" value="1"/>
</dbReference>
<reference evidence="3 4" key="1">
    <citation type="journal article" date="2016" name="Antonie Van Leeuwenhoek">
        <title>Dongia soli sp. nov., isolated from soil from Dokdo, Korea.</title>
        <authorList>
            <person name="Kim D.U."/>
            <person name="Lee H."/>
            <person name="Kim H."/>
            <person name="Kim S.G."/>
            <person name="Ka J.O."/>
        </authorList>
    </citation>
    <scope>NUCLEOTIDE SEQUENCE [LARGE SCALE GENOMIC DNA]</scope>
    <source>
        <strain evidence="3 4">D78</strain>
    </source>
</reference>
<feature type="chain" id="PRO_5046984029" evidence="1">
    <location>
        <begin position="23"/>
        <end position="187"/>
    </location>
</feature>
<protein>
    <submittedName>
        <fullName evidence="3">PQQ-dependent catabolism-associated CXXCW motif protein</fullName>
    </submittedName>
</protein>
<dbReference type="Gene3D" id="3.40.250.10">
    <property type="entry name" value="Rhodanese-like domain"/>
    <property type="match status" value="1"/>
</dbReference>
<proteinExistence type="predicted"/>
<keyword evidence="4" id="KW-1185">Reference proteome</keyword>
<keyword evidence="1" id="KW-0732">Signal</keyword>
<dbReference type="InterPro" id="IPR022376">
    <property type="entry name" value="PQQ_CXXCW"/>
</dbReference>
<feature type="signal peptide" evidence="1">
    <location>
        <begin position="1"/>
        <end position="22"/>
    </location>
</feature>
<dbReference type="EMBL" id="JAXCLW010000014">
    <property type="protein sequence ID" value="MDY0885814.1"/>
    <property type="molecule type" value="Genomic_DNA"/>
</dbReference>
<organism evidence="3 4">
    <name type="scientific">Dongia soli</name>
    <dbReference type="NCBI Taxonomy" id="600628"/>
    <lineage>
        <taxon>Bacteria</taxon>
        <taxon>Pseudomonadati</taxon>
        <taxon>Pseudomonadota</taxon>
        <taxon>Alphaproteobacteria</taxon>
        <taxon>Rhodospirillales</taxon>
        <taxon>Dongiaceae</taxon>
        <taxon>Dongia</taxon>
    </lineage>
</organism>
<dbReference type="NCBIfam" id="TIGR03865">
    <property type="entry name" value="PQQ_CXXCW"/>
    <property type="match status" value="1"/>
</dbReference>
<evidence type="ECO:0000256" key="1">
    <source>
        <dbReference type="SAM" id="SignalP"/>
    </source>
</evidence>
<dbReference type="Proteomes" id="UP001279642">
    <property type="component" value="Unassembled WGS sequence"/>
</dbReference>
<feature type="domain" description="Rhodanese" evidence="2">
    <location>
        <begin position="119"/>
        <end position="180"/>
    </location>
</feature>
<accession>A0ABU5EIK6</accession>
<dbReference type="InterPro" id="IPR001763">
    <property type="entry name" value="Rhodanese-like_dom"/>
</dbReference>
<gene>
    <name evidence="3" type="ORF">SMD27_23460</name>
</gene>
<evidence type="ECO:0000313" key="4">
    <source>
        <dbReference type="Proteomes" id="UP001279642"/>
    </source>
</evidence>
<dbReference type="InterPro" id="IPR036873">
    <property type="entry name" value="Rhodanese-like_dom_sf"/>
</dbReference>
<comment type="caution">
    <text evidence="3">The sequence shown here is derived from an EMBL/GenBank/DDBJ whole genome shotgun (WGS) entry which is preliminary data.</text>
</comment>
<evidence type="ECO:0000259" key="2">
    <source>
        <dbReference type="PROSITE" id="PS50206"/>
    </source>
</evidence>
<name>A0ABU5EIK6_9PROT</name>
<sequence length="187" mass="20920">MRAFRSSVILAILLLSPLAAQAEDSVTPVPEPDGYREDNYRSPVPASLAGATVVDADGLHRLMQTQPIIVIDVLPQPPRPDKLPKETLWRPPARHNIPGSVWLANTGYGALSLEVDNYFRRALERLTFGDKARMLAFYCEANCWMSWNAAKRALSYGYRHVYWFPGGVHDWTKAGFPTLSAQPVPMQ</sequence>
<evidence type="ECO:0000313" key="3">
    <source>
        <dbReference type="EMBL" id="MDY0885814.1"/>
    </source>
</evidence>